<dbReference type="EMBL" id="LJSK01000392">
    <property type="protein sequence ID" value="KPI83340.1"/>
    <property type="molecule type" value="Genomic_DNA"/>
</dbReference>
<dbReference type="VEuPathDB" id="TriTrypDB:Lsey_0392_0070"/>
<dbReference type="Proteomes" id="UP000038009">
    <property type="component" value="Unassembled WGS sequence"/>
</dbReference>
<dbReference type="OrthoDB" id="266138at2759"/>
<keyword evidence="2" id="KW-1185">Reference proteome</keyword>
<evidence type="ECO:0008006" key="3">
    <source>
        <dbReference type="Google" id="ProtNLM"/>
    </source>
</evidence>
<dbReference type="SUPFAM" id="SSF52058">
    <property type="entry name" value="L domain-like"/>
    <property type="match status" value="1"/>
</dbReference>
<organism evidence="1 2">
    <name type="scientific">Leptomonas seymouri</name>
    <dbReference type="NCBI Taxonomy" id="5684"/>
    <lineage>
        <taxon>Eukaryota</taxon>
        <taxon>Discoba</taxon>
        <taxon>Euglenozoa</taxon>
        <taxon>Kinetoplastea</taxon>
        <taxon>Metakinetoplastina</taxon>
        <taxon>Trypanosomatida</taxon>
        <taxon>Trypanosomatidae</taxon>
        <taxon>Leishmaniinae</taxon>
        <taxon>Leptomonas</taxon>
    </lineage>
</organism>
<evidence type="ECO:0000313" key="1">
    <source>
        <dbReference type="EMBL" id="KPI83340.1"/>
    </source>
</evidence>
<proteinExistence type="predicted"/>
<dbReference type="Gene3D" id="3.80.10.10">
    <property type="entry name" value="Ribonuclease Inhibitor"/>
    <property type="match status" value="1"/>
</dbReference>
<accession>A0A0N1IGY4</accession>
<sequence length="297" mass="32739">MAVFFHPPLSAATSSARVAPAQLSARWQRTYDFPLALNVDKWWGVVDLALPAFGEFVSLRLSRFFRQVNTTADILARIQELDVCDGSMKHLRGHVIELTSLQVLTIHNFAEGDLELASQLPALREIVLFNGCVSLLDMRNFVAVATLERRVVECGPFAHLAGLVRCTALETVIFFKCSALHNLSLASGLEKLRIFVVIECSVNDVAWISECHLLEVVNLSSCPANYDLALLHGLVHLKVLDISEGNMYSVKELCSCVSLETLNISHCAEISEIAPLSQLRCLKEIKADYTSVSNLGA</sequence>
<gene>
    <name evidence="1" type="ORF">ABL78_7635</name>
</gene>
<comment type="caution">
    <text evidence="1">The sequence shown here is derived from an EMBL/GenBank/DDBJ whole genome shotgun (WGS) entry which is preliminary data.</text>
</comment>
<dbReference type="AlphaFoldDB" id="A0A0N1IGY4"/>
<dbReference type="InterPro" id="IPR032675">
    <property type="entry name" value="LRR_dom_sf"/>
</dbReference>
<reference evidence="1 2" key="1">
    <citation type="journal article" date="2015" name="PLoS Pathog.">
        <title>Leptomonas seymouri: Adaptations to the Dixenous Life Cycle Analyzed by Genome Sequencing, Transcriptome Profiling and Co-infection with Leishmania donovani.</title>
        <authorList>
            <person name="Kraeva N."/>
            <person name="Butenko A."/>
            <person name="Hlavacova J."/>
            <person name="Kostygov A."/>
            <person name="Myskova J."/>
            <person name="Grybchuk D."/>
            <person name="Lestinova T."/>
            <person name="Votypka J."/>
            <person name="Volf P."/>
            <person name="Opperdoes F."/>
            <person name="Flegontov P."/>
            <person name="Lukes J."/>
            <person name="Yurchenko V."/>
        </authorList>
    </citation>
    <scope>NUCLEOTIDE SEQUENCE [LARGE SCALE GENOMIC DNA]</scope>
    <source>
        <strain evidence="1 2">ATCC 30220</strain>
    </source>
</reference>
<protein>
    <recommendedName>
        <fullName evidence="3">Leucine-rich repeat protein (LRRP)</fullName>
    </recommendedName>
</protein>
<evidence type="ECO:0000313" key="2">
    <source>
        <dbReference type="Proteomes" id="UP000038009"/>
    </source>
</evidence>
<name>A0A0N1IGY4_LEPSE</name>